<dbReference type="Pfam" id="PF07691">
    <property type="entry name" value="PA14"/>
    <property type="match status" value="1"/>
</dbReference>
<keyword evidence="6" id="KW-0326">Glycosidase</keyword>
<keyword evidence="3" id="KW-0624">Polysaccharide degradation</keyword>
<dbReference type="SMART" id="SM01217">
    <property type="entry name" value="Fn3_like"/>
    <property type="match status" value="1"/>
</dbReference>
<evidence type="ECO:0000256" key="3">
    <source>
        <dbReference type="ARBA" id="ARBA00022651"/>
    </source>
</evidence>
<dbReference type="InterPro" id="IPR036962">
    <property type="entry name" value="Glyco_hydro_3_N_sf"/>
</dbReference>
<gene>
    <name evidence="10" type="ORF">BDP27DRAFT_1489389</name>
</gene>
<feature type="domain" description="PA14" evidence="9">
    <location>
        <begin position="479"/>
        <end position="648"/>
    </location>
</feature>
<dbReference type="InterPro" id="IPR017853">
    <property type="entry name" value="GH"/>
</dbReference>
<dbReference type="Proteomes" id="UP000772434">
    <property type="component" value="Unassembled WGS sequence"/>
</dbReference>
<dbReference type="PANTHER" id="PTHR42721:SF3">
    <property type="entry name" value="BETA-D-XYLOSIDASE 5-RELATED"/>
    <property type="match status" value="1"/>
</dbReference>
<dbReference type="GO" id="GO:0009044">
    <property type="term" value="F:xylan 1,4-beta-xylosidase activity"/>
    <property type="evidence" value="ECO:0007669"/>
    <property type="project" value="UniProtKB-EC"/>
</dbReference>
<dbReference type="PANTHER" id="PTHR42721">
    <property type="entry name" value="SUGAR HYDROLASE-RELATED"/>
    <property type="match status" value="1"/>
</dbReference>
<comment type="caution">
    <text evidence="10">The sequence shown here is derived from an EMBL/GenBank/DDBJ whole genome shotgun (WGS) entry which is preliminary data.</text>
</comment>
<evidence type="ECO:0000256" key="1">
    <source>
        <dbReference type="ARBA" id="ARBA00004851"/>
    </source>
</evidence>
<dbReference type="SUPFAM" id="SSF52279">
    <property type="entry name" value="Beta-D-glucan exohydrolase, C-terminal domain"/>
    <property type="match status" value="1"/>
</dbReference>
<evidence type="ECO:0000313" key="10">
    <source>
        <dbReference type="EMBL" id="KAF9072949.1"/>
    </source>
</evidence>
<dbReference type="Pfam" id="PF00933">
    <property type="entry name" value="Glyco_hydro_3"/>
    <property type="match status" value="1"/>
</dbReference>
<dbReference type="InterPro" id="IPR036881">
    <property type="entry name" value="Glyco_hydro_3_C_sf"/>
</dbReference>
<dbReference type="AlphaFoldDB" id="A0A9P5UBC8"/>
<evidence type="ECO:0000256" key="5">
    <source>
        <dbReference type="ARBA" id="ARBA00022801"/>
    </source>
</evidence>
<dbReference type="InterPro" id="IPR044993">
    <property type="entry name" value="BXL"/>
</dbReference>
<dbReference type="InterPro" id="IPR011658">
    <property type="entry name" value="PA14_dom"/>
</dbReference>
<organism evidence="10 11">
    <name type="scientific">Rhodocollybia butyracea</name>
    <dbReference type="NCBI Taxonomy" id="206335"/>
    <lineage>
        <taxon>Eukaryota</taxon>
        <taxon>Fungi</taxon>
        <taxon>Dikarya</taxon>
        <taxon>Basidiomycota</taxon>
        <taxon>Agaricomycotina</taxon>
        <taxon>Agaricomycetes</taxon>
        <taxon>Agaricomycetidae</taxon>
        <taxon>Agaricales</taxon>
        <taxon>Marasmiineae</taxon>
        <taxon>Omphalotaceae</taxon>
        <taxon>Rhodocollybia</taxon>
    </lineage>
</organism>
<comment type="similarity">
    <text evidence="2">Belongs to the glycosyl hydrolase 3 family.</text>
</comment>
<dbReference type="GO" id="GO:0045493">
    <property type="term" value="P:xylan catabolic process"/>
    <property type="evidence" value="ECO:0007669"/>
    <property type="project" value="UniProtKB-KW"/>
</dbReference>
<evidence type="ECO:0000313" key="11">
    <source>
        <dbReference type="Proteomes" id="UP000772434"/>
    </source>
</evidence>
<dbReference type="EMBL" id="JADNRY010000021">
    <property type="protein sequence ID" value="KAF9072949.1"/>
    <property type="molecule type" value="Genomic_DNA"/>
</dbReference>
<dbReference type="EC" id="3.2.1.37" evidence="8"/>
<dbReference type="Gene3D" id="3.20.20.300">
    <property type="entry name" value="Glycoside hydrolase, family 3, N-terminal domain"/>
    <property type="match status" value="1"/>
</dbReference>
<dbReference type="OrthoDB" id="2123594at2759"/>
<protein>
    <recommendedName>
        <fullName evidence="8">xylan 1,4-beta-xylosidase</fullName>
        <ecNumber evidence="8">3.2.1.37</ecNumber>
    </recommendedName>
</protein>
<keyword evidence="5 10" id="KW-0378">Hydrolase</keyword>
<evidence type="ECO:0000256" key="4">
    <source>
        <dbReference type="ARBA" id="ARBA00022729"/>
    </source>
</evidence>
<proteinExistence type="inferred from homology"/>
<dbReference type="InterPro" id="IPR026891">
    <property type="entry name" value="Fn3-like"/>
</dbReference>
<reference evidence="10" key="1">
    <citation type="submission" date="2020-11" db="EMBL/GenBank/DDBJ databases">
        <authorList>
            <consortium name="DOE Joint Genome Institute"/>
            <person name="Ahrendt S."/>
            <person name="Riley R."/>
            <person name="Andreopoulos W."/>
            <person name="Labutti K."/>
            <person name="Pangilinan J."/>
            <person name="Ruiz-Duenas F.J."/>
            <person name="Barrasa J.M."/>
            <person name="Sanchez-Garcia M."/>
            <person name="Camarero S."/>
            <person name="Miyauchi S."/>
            <person name="Serrano A."/>
            <person name="Linde D."/>
            <person name="Babiker R."/>
            <person name="Drula E."/>
            <person name="Ayuso-Fernandez I."/>
            <person name="Pacheco R."/>
            <person name="Padilla G."/>
            <person name="Ferreira P."/>
            <person name="Barriuso J."/>
            <person name="Kellner H."/>
            <person name="Castanera R."/>
            <person name="Alfaro M."/>
            <person name="Ramirez L."/>
            <person name="Pisabarro A.G."/>
            <person name="Kuo A."/>
            <person name="Tritt A."/>
            <person name="Lipzen A."/>
            <person name="He G."/>
            <person name="Yan M."/>
            <person name="Ng V."/>
            <person name="Cullen D."/>
            <person name="Martin F."/>
            <person name="Rosso M.-N."/>
            <person name="Henrissat B."/>
            <person name="Hibbett D."/>
            <person name="Martinez A.T."/>
            <person name="Grigoriev I.V."/>
        </authorList>
    </citation>
    <scope>NUCLEOTIDE SEQUENCE</scope>
    <source>
        <strain evidence="10">AH 40177</strain>
    </source>
</reference>
<dbReference type="GO" id="GO:0031222">
    <property type="term" value="P:arabinan catabolic process"/>
    <property type="evidence" value="ECO:0007669"/>
    <property type="project" value="TreeGrafter"/>
</dbReference>
<evidence type="ECO:0000259" key="9">
    <source>
        <dbReference type="PROSITE" id="PS51820"/>
    </source>
</evidence>
<dbReference type="InterPro" id="IPR002772">
    <property type="entry name" value="Glyco_hydro_3_C"/>
</dbReference>
<evidence type="ECO:0000256" key="7">
    <source>
        <dbReference type="ARBA" id="ARBA00024574"/>
    </source>
</evidence>
<dbReference type="InterPro" id="IPR037524">
    <property type="entry name" value="PA14/GLEYA"/>
</dbReference>
<dbReference type="InterPro" id="IPR013783">
    <property type="entry name" value="Ig-like_fold"/>
</dbReference>
<comment type="catalytic activity">
    <reaction evidence="7">
        <text>Hydrolysis of (1-&gt;4)-beta-D-xylans, to remove successive D-xylose residues from the non-reducing termini.</text>
        <dbReference type="EC" id="3.2.1.37"/>
    </reaction>
</comment>
<dbReference type="GO" id="GO:0046556">
    <property type="term" value="F:alpha-L-arabinofuranosidase activity"/>
    <property type="evidence" value="ECO:0007669"/>
    <property type="project" value="TreeGrafter"/>
</dbReference>
<dbReference type="Gene3D" id="2.60.40.10">
    <property type="entry name" value="Immunoglobulins"/>
    <property type="match status" value="1"/>
</dbReference>
<keyword evidence="4" id="KW-0732">Signal</keyword>
<name>A0A9P5UBC8_9AGAR</name>
<dbReference type="SUPFAM" id="SSF56988">
    <property type="entry name" value="Anthrax protective antigen"/>
    <property type="match status" value="1"/>
</dbReference>
<keyword evidence="3" id="KW-0119">Carbohydrate metabolism</keyword>
<dbReference type="Gene3D" id="3.40.50.1700">
    <property type="entry name" value="Glycoside hydrolase family 3 C-terminal domain"/>
    <property type="match status" value="2"/>
</dbReference>
<evidence type="ECO:0000256" key="6">
    <source>
        <dbReference type="ARBA" id="ARBA00023295"/>
    </source>
</evidence>
<dbReference type="Pfam" id="PF14310">
    <property type="entry name" value="Fn3-like"/>
    <property type="match status" value="1"/>
</dbReference>
<keyword evidence="3" id="KW-0858">Xylan degradation</keyword>
<dbReference type="PROSITE" id="PS51820">
    <property type="entry name" value="PA14"/>
    <property type="match status" value="1"/>
</dbReference>
<keyword evidence="11" id="KW-1185">Reference proteome</keyword>
<accession>A0A9P5UBC8</accession>
<dbReference type="PRINTS" id="PR00133">
    <property type="entry name" value="GLHYDRLASE3"/>
</dbReference>
<dbReference type="Pfam" id="PF01915">
    <property type="entry name" value="Glyco_hydro_3_C"/>
    <property type="match status" value="1"/>
</dbReference>
<evidence type="ECO:0000256" key="2">
    <source>
        <dbReference type="ARBA" id="ARBA00005336"/>
    </source>
</evidence>
<evidence type="ECO:0000256" key="8">
    <source>
        <dbReference type="ARBA" id="ARBA00026107"/>
    </source>
</evidence>
<dbReference type="SUPFAM" id="SSF51445">
    <property type="entry name" value="(Trans)glycosidases"/>
    <property type="match status" value="1"/>
</dbReference>
<dbReference type="InterPro" id="IPR001764">
    <property type="entry name" value="Glyco_hydro_3_N"/>
</dbReference>
<sequence>MQFYLMFADNIVGPDSNNALYDFATRFAPTAGVGVMHDWYPTNASFYNAVQELNLEKSRLPIPFMQTGECLHGVGSFKQSLFPQSIAMSASWDTSLVHRVGRAIGTEARAIGIHACFAPVLDLGKDVRWGRVQEAWGEDFVLTSHMGVAFSSGLSKNSTWSDPDAVVPVMKASIIRFAHFAGHGSPSGGINAAPYNGAGIRQYLMEFFRPFKAAVDLGGARGVLMAYHEFDGVPSVVNTFLYDALRDFGFDGFVIADDTALVQLQQGHMVSDSPADSLTQWFNAGGMIQFYDFDAETFLNITVDLLANGSVPLATLRSHVSDILGVKYDLGLFANSTSKTSSNPNSTSLFVPSDIVYQELTAQHVPLTLEAARASIVLLENRNLTLPIKPQEQNISRIALIGPYGDILNFGDYSGNWGASPAQNATTIRQSMLDQINNSGLQNVELVTSTGTNTWYYNAQYGIPRYLLSPPNGTNISSVDKHGLLATYFADTNFTDARFSQIEVPNMDWGLYPPLGLPSNNFSAIWEGTLTVPVEGDVNGSIGVAVSPNTTARLYIDGELVAESPLTISGNILGNIEPLSYDMMNGTMIPPGGAQWTFKQGVTHQIRIEFQTWNLFQKLQNVNSVNGQVELWWNLVDMEDAVTKAVDVAKTSDLIVLAVGANWNSDGENGDRATLGLSDNQTVLADALFELGIPIVLVLQGGRPFAIPEYYARCAAALETFFPGQSGGQAIADILFGEFNPGGRMPLSIPFSASSLPSFYNYHATAHGVNYTDIYSFPSYWFGYGLSYTDFSVSAFNATSSGGINTFRAGETITFRATVTNEGSISGSYVAQVYLLARVSNIVRPERQLVAFTRAYLDAGESREVTMDLEVNRYLPIVDRQYNWELETGDYTFALLDYGGPMASTKMNITLICLS</sequence>
<comment type="pathway">
    <text evidence="1">Glycan degradation; xylan degradation.</text>
</comment>